<evidence type="ECO:0000313" key="2">
    <source>
        <dbReference type="EMBL" id="HIR55716.1"/>
    </source>
</evidence>
<dbReference type="Proteomes" id="UP000824238">
    <property type="component" value="Unassembled WGS sequence"/>
</dbReference>
<evidence type="ECO:0000313" key="3">
    <source>
        <dbReference type="Proteomes" id="UP000824238"/>
    </source>
</evidence>
<sequence length="71" mass="8234">MSKNRREAKAHKAEVKKAVEELDSIRNQLGEVYVKFNNMTDPSALDTCIYEMSALKAKYNYAVRNLKSYFL</sequence>
<reference evidence="2" key="2">
    <citation type="journal article" date="2021" name="PeerJ">
        <title>Extensive microbial diversity within the chicken gut microbiome revealed by metagenomics and culture.</title>
        <authorList>
            <person name="Gilroy R."/>
            <person name="Ravi A."/>
            <person name="Getino M."/>
            <person name="Pursley I."/>
            <person name="Horton D.L."/>
            <person name="Alikhan N.F."/>
            <person name="Baker D."/>
            <person name="Gharbi K."/>
            <person name="Hall N."/>
            <person name="Watson M."/>
            <person name="Adriaenssens E.M."/>
            <person name="Foster-Nyarko E."/>
            <person name="Jarju S."/>
            <person name="Secka A."/>
            <person name="Antonio M."/>
            <person name="Oren A."/>
            <person name="Chaudhuri R.R."/>
            <person name="La Ragione R."/>
            <person name="Hildebrand F."/>
            <person name="Pallen M.J."/>
        </authorList>
    </citation>
    <scope>NUCLEOTIDE SEQUENCE</scope>
    <source>
        <strain evidence="2">ChiGjej3B3-7149</strain>
    </source>
</reference>
<dbReference type="EMBL" id="DVHH01000216">
    <property type="protein sequence ID" value="HIR55716.1"/>
    <property type="molecule type" value="Genomic_DNA"/>
</dbReference>
<reference evidence="2" key="1">
    <citation type="submission" date="2020-10" db="EMBL/GenBank/DDBJ databases">
        <authorList>
            <person name="Gilroy R."/>
        </authorList>
    </citation>
    <scope>NUCLEOTIDE SEQUENCE</scope>
    <source>
        <strain evidence="2">ChiGjej3B3-7149</strain>
    </source>
</reference>
<proteinExistence type="predicted"/>
<dbReference type="Pfam" id="PF10704">
    <property type="entry name" value="DUF2508"/>
    <property type="match status" value="1"/>
</dbReference>
<name>A0A9D1IZM1_9FIRM</name>
<dbReference type="AlphaFoldDB" id="A0A9D1IZM1"/>
<keyword evidence="1" id="KW-0175">Coiled coil</keyword>
<comment type="caution">
    <text evidence="2">The sequence shown here is derived from an EMBL/GenBank/DDBJ whole genome shotgun (WGS) entry which is preliminary data.</text>
</comment>
<accession>A0A9D1IZM1</accession>
<protein>
    <submittedName>
        <fullName evidence="2">DUF2508 family protein</fullName>
    </submittedName>
</protein>
<gene>
    <name evidence="2" type="ORF">IAD36_09010</name>
</gene>
<evidence type="ECO:0000256" key="1">
    <source>
        <dbReference type="SAM" id="Coils"/>
    </source>
</evidence>
<dbReference type="InterPro" id="IPR019644">
    <property type="entry name" value="DUF2508"/>
</dbReference>
<feature type="coiled-coil region" evidence="1">
    <location>
        <begin position="1"/>
        <end position="28"/>
    </location>
</feature>
<organism evidence="2 3">
    <name type="scientific">Candidatus Scatomorpha intestinigallinarum</name>
    <dbReference type="NCBI Taxonomy" id="2840923"/>
    <lineage>
        <taxon>Bacteria</taxon>
        <taxon>Bacillati</taxon>
        <taxon>Bacillota</taxon>
        <taxon>Clostridia</taxon>
        <taxon>Eubacteriales</taxon>
        <taxon>Candidatus Scatomorpha</taxon>
    </lineage>
</organism>